<dbReference type="RefSeq" id="WP_228782484.1">
    <property type="nucleotide sequence ID" value="NZ_JADLRE010000014.1"/>
</dbReference>
<name>A0ABS0C9W1_9NOCA</name>
<keyword evidence="2" id="KW-1185">Reference proteome</keyword>
<dbReference type="Proteomes" id="UP000807309">
    <property type="component" value="Unassembled WGS sequence"/>
</dbReference>
<sequence length="96" mass="10596">MKIAEFLARNAKLSGGAMKWNEEAKIKASMMNEPTRWVSDRVSPQAFESACHEAGLPADDAATVGEFLRKVHGGGRLVPNSQYRNFQFAIPFEPVS</sequence>
<evidence type="ECO:0000313" key="2">
    <source>
        <dbReference type="Proteomes" id="UP000807309"/>
    </source>
</evidence>
<comment type="caution">
    <text evidence="1">The sequence shown here is derived from an EMBL/GenBank/DDBJ whole genome shotgun (WGS) entry which is preliminary data.</text>
</comment>
<organism evidence="1 2">
    <name type="scientific">Nocardia abscessus</name>
    <dbReference type="NCBI Taxonomy" id="120957"/>
    <lineage>
        <taxon>Bacteria</taxon>
        <taxon>Bacillati</taxon>
        <taxon>Actinomycetota</taxon>
        <taxon>Actinomycetes</taxon>
        <taxon>Mycobacteriales</taxon>
        <taxon>Nocardiaceae</taxon>
        <taxon>Nocardia</taxon>
    </lineage>
</organism>
<evidence type="ECO:0000313" key="1">
    <source>
        <dbReference type="EMBL" id="MBF6227130.1"/>
    </source>
</evidence>
<reference evidence="1 2" key="1">
    <citation type="submission" date="2020-10" db="EMBL/GenBank/DDBJ databases">
        <title>Identification of Nocardia species via Next-generation sequencing and recognition of intraspecies genetic diversity.</title>
        <authorList>
            <person name="Li P."/>
            <person name="Li P."/>
            <person name="Lu B."/>
        </authorList>
    </citation>
    <scope>NUCLEOTIDE SEQUENCE [LARGE SCALE GENOMIC DNA]</scope>
    <source>
        <strain evidence="1 2">N-11</strain>
    </source>
</reference>
<dbReference type="EMBL" id="JADLRE010000014">
    <property type="protein sequence ID" value="MBF6227130.1"/>
    <property type="molecule type" value="Genomic_DNA"/>
</dbReference>
<gene>
    <name evidence="1" type="ORF">IU470_18715</name>
</gene>
<accession>A0ABS0C9W1</accession>
<proteinExistence type="predicted"/>
<protein>
    <submittedName>
        <fullName evidence="1">Uncharacterized protein</fullName>
    </submittedName>
</protein>